<dbReference type="InterPro" id="IPR036318">
    <property type="entry name" value="FAD-bd_PCMH-like_sf"/>
</dbReference>
<sequence length="424" mass="47273">MEIIIILFLILLNGFFAMSEISVVSARRSRLEAAAKKGNAGARKAVEMAENPSRFLSTVQVGITLIGILTGLYGGEALSIQLKGVLDKIDFIAPYSEGVAVTLVVIVITYFSIVLGELLPKRIGLTMPERIASFVSRPMNLLSKIAAPFIWLLSKSTEGLIKLFGIRKTDESHVTEEEIRAIVQEGTEAGSIEEIEQDLVENVFHLGDRAITSLMTPRHEIVWINSQKPFEDQIEEIVDAEKSVFPVCNGSLDEFEGIYYLREYAKAALTKTDTSLETLLRKPLFFPEGIKAYKVLEQFQESRVHFGVIVDEYGSIQGVVTLNDLLDALVGDIILEEENEVEIVKREDGSWLVNGTTAIETMLEALGEDIRTERDADYNTVAGLVLHHAEHIPKAGFSFDWRNYKVEVIDMDGHKIDKVLITKK</sequence>
<feature type="domain" description="CNNM transmembrane" evidence="12">
    <location>
        <begin position="1"/>
        <end position="199"/>
    </location>
</feature>
<keyword evidence="6 8" id="KW-0129">CBS domain</keyword>
<feature type="transmembrane region" description="Helical" evidence="10">
    <location>
        <begin position="95"/>
        <end position="115"/>
    </location>
</feature>
<evidence type="ECO:0000256" key="6">
    <source>
        <dbReference type="ARBA" id="ARBA00023122"/>
    </source>
</evidence>
<dbReference type="InterPro" id="IPR051676">
    <property type="entry name" value="UPF0053_domain"/>
</dbReference>
<dbReference type="PANTHER" id="PTHR43099:SF5">
    <property type="entry name" value="HLYC_CORC FAMILY TRANSPORTER"/>
    <property type="match status" value="1"/>
</dbReference>
<comment type="caution">
    <text evidence="13">The sequence shown here is derived from an EMBL/GenBank/DDBJ whole genome shotgun (WGS) entry which is preliminary data.</text>
</comment>
<evidence type="ECO:0000256" key="10">
    <source>
        <dbReference type="SAM" id="Phobius"/>
    </source>
</evidence>
<keyword evidence="4" id="KW-0677">Repeat</keyword>
<evidence type="ECO:0000259" key="11">
    <source>
        <dbReference type="PROSITE" id="PS51371"/>
    </source>
</evidence>
<evidence type="ECO:0000256" key="2">
    <source>
        <dbReference type="ARBA" id="ARBA00022475"/>
    </source>
</evidence>
<dbReference type="InterPro" id="IPR016169">
    <property type="entry name" value="FAD-bd_PCMH_sub2"/>
</dbReference>
<dbReference type="Pfam" id="PF03471">
    <property type="entry name" value="CorC_HlyC"/>
    <property type="match status" value="1"/>
</dbReference>
<evidence type="ECO:0000313" key="13">
    <source>
        <dbReference type="EMBL" id="MCU7549315.1"/>
    </source>
</evidence>
<evidence type="ECO:0000256" key="4">
    <source>
        <dbReference type="ARBA" id="ARBA00022737"/>
    </source>
</evidence>
<evidence type="ECO:0000259" key="12">
    <source>
        <dbReference type="PROSITE" id="PS51846"/>
    </source>
</evidence>
<evidence type="ECO:0000256" key="8">
    <source>
        <dbReference type="PROSITE-ProRule" id="PRU00703"/>
    </source>
</evidence>
<protein>
    <submittedName>
        <fullName evidence="13">Hemolysin family protein</fullName>
    </submittedName>
</protein>
<keyword evidence="7 9" id="KW-0472">Membrane</keyword>
<keyword evidence="3 9" id="KW-0812">Transmembrane</keyword>
<dbReference type="Pfam" id="PF00571">
    <property type="entry name" value="CBS"/>
    <property type="match status" value="1"/>
</dbReference>
<evidence type="ECO:0000256" key="3">
    <source>
        <dbReference type="ARBA" id="ARBA00022692"/>
    </source>
</evidence>
<dbReference type="Gene3D" id="3.10.580.10">
    <property type="entry name" value="CBS-domain"/>
    <property type="match status" value="1"/>
</dbReference>
<proteinExistence type="predicted"/>
<dbReference type="EMBL" id="JAOTIF010000005">
    <property type="protein sequence ID" value="MCU7549315.1"/>
    <property type="molecule type" value="Genomic_DNA"/>
</dbReference>
<dbReference type="SUPFAM" id="SSF54631">
    <property type="entry name" value="CBS-domain pair"/>
    <property type="match status" value="1"/>
</dbReference>
<reference evidence="13" key="2">
    <citation type="submission" date="2023-04" db="EMBL/GenBank/DDBJ databases">
        <title>Paracnuella aquatica gen. nov., sp. nov., a member of the family Chitinophagaceae isolated from a hot spring.</title>
        <authorList>
            <person name="Wang C."/>
        </authorList>
    </citation>
    <scope>NUCLEOTIDE SEQUENCE</scope>
    <source>
        <strain evidence="13">LB-8</strain>
    </source>
</reference>
<dbReference type="GO" id="GO:0005886">
    <property type="term" value="C:plasma membrane"/>
    <property type="evidence" value="ECO:0007669"/>
    <property type="project" value="UniProtKB-SubCell"/>
</dbReference>
<dbReference type="SUPFAM" id="SSF56176">
    <property type="entry name" value="FAD-binding/transporter-associated domain-like"/>
    <property type="match status" value="1"/>
</dbReference>
<dbReference type="PROSITE" id="PS51371">
    <property type="entry name" value="CBS"/>
    <property type="match status" value="1"/>
</dbReference>
<dbReference type="SMART" id="SM01091">
    <property type="entry name" value="CorC_HlyC"/>
    <property type="match status" value="1"/>
</dbReference>
<organism evidence="13 14">
    <name type="scientific">Paraflavisolibacter caeni</name>
    <dbReference type="NCBI Taxonomy" id="2982496"/>
    <lineage>
        <taxon>Bacteria</taxon>
        <taxon>Pseudomonadati</taxon>
        <taxon>Bacteroidota</taxon>
        <taxon>Chitinophagia</taxon>
        <taxon>Chitinophagales</taxon>
        <taxon>Chitinophagaceae</taxon>
        <taxon>Paraflavisolibacter</taxon>
    </lineage>
</organism>
<dbReference type="AlphaFoldDB" id="A0A9X2XUV3"/>
<dbReference type="InterPro" id="IPR000644">
    <property type="entry name" value="CBS_dom"/>
</dbReference>
<dbReference type="PROSITE" id="PS51846">
    <property type="entry name" value="CNNM"/>
    <property type="match status" value="1"/>
</dbReference>
<name>A0A9X2XUV3_9BACT</name>
<gene>
    <name evidence="13" type="ORF">OCK74_09325</name>
</gene>
<dbReference type="CDD" id="cd04590">
    <property type="entry name" value="CBS_pair_CorC_HlyC_assoc"/>
    <property type="match status" value="1"/>
</dbReference>
<comment type="subcellular location">
    <subcellularLocation>
        <location evidence="1">Cell membrane</location>
        <topology evidence="1">Multi-pass membrane protein</topology>
    </subcellularLocation>
</comment>
<dbReference type="InterPro" id="IPR005170">
    <property type="entry name" value="Transptr-assoc_dom"/>
</dbReference>
<dbReference type="Gene3D" id="3.30.465.10">
    <property type="match status" value="1"/>
</dbReference>
<evidence type="ECO:0000256" key="1">
    <source>
        <dbReference type="ARBA" id="ARBA00004651"/>
    </source>
</evidence>
<keyword evidence="2" id="KW-1003">Cell membrane</keyword>
<dbReference type="Pfam" id="PF01595">
    <property type="entry name" value="CNNM"/>
    <property type="match status" value="1"/>
</dbReference>
<dbReference type="InterPro" id="IPR002550">
    <property type="entry name" value="CNNM"/>
</dbReference>
<dbReference type="RefSeq" id="WP_279296756.1">
    <property type="nucleotide sequence ID" value="NZ_JAOTIF010000005.1"/>
</dbReference>
<evidence type="ECO:0000256" key="5">
    <source>
        <dbReference type="ARBA" id="ARBA00022989"/>
    </source>
</evidence>
<accession>A0A9X2XUV3</accession>
<feature type="transmembrane region" description="Helical" evidence="10">
    <location>
        <begin position="55"/>
        <end position="74"/>
    </location>
</feature>
<evidence type="ECO:0000256" key="7">
    <source>
        <dbReference type="ARBA" id="ARBA00023136"/>
    </source>
</evidence>
<dbReference type="PANTHER" id="PTHR43099">
    <property type="entry name" value="UPF0053 PROTEIN YRKA"/>
    <property type="match status" value="1"/>
</dbReference>
<evidence type="ECO:0000256" key="9">
    <source>
        <dbReference type="PROSITE-ProRule" id="PRU01193"/>
    </source>
</evidence>
<keyword evidence="5 9" id="KW-1133">Transmembrane helix</keyword>
<keyword evidence="14" id="KW-1185">Reference proteome</keyword>
<dbReference type="InterPro" id="IPR044751">
    <property type="entry name" value="Ion_transp-like_CBS"/>
</dbReference>
<reference evidence="13" key="1">
    <citation type="submission" date="2022-09" db="EMBL/GenBank/DDBJ databases">
        <authorList>
            <person name="Yuan C."/>
            <person name="Ke Z."/>
        </authorList>
    </citation>
    <scope>NUCLEOTIDE SEQUENCE</scope>
    <source>
        <strain evidence="13">LB-8</strain>
    </source>
</reference>
<evidence type="ECO:0000313" key="14">
    <source>
        <dbReference type="Proteomes" id="UP001155483"/>
    </source>
</evidence>
<dbReference type="Proteomes" id="UP001155483">
    <property type="component" value="Unassembled WGS sequence"/>
</dbReference>
<feature type="domain" description="CBS" evidence="11">
    <location>
        <begin position="279"/>
        <end position="337"/>
    </location>
</feature>
<dbReference type="InterPro" id="IPR046342">
    <property type="entry name" value="CBS_dom_sf"/>
</dbReference>
<dbReference type="GO" id="GO:0050660">
    <property type="term" value="F:flavin adenine dinucleotide binding"/>
    <property type="evidence" value="ECO:0007669"/>
    <property type="project" value="InterPro"/>
</dbReference>